<proteinExistence type="predicted"/>
<feature type="transmembrane region" description="Helical" evidence="1">
    <location>
        <begin position="124"/>
        <end position="142"/>
    </location>
</feature>
<dbReference type="InterPro" id="IPR037185">
    <property type="entry name" value="EmrE-like"/>
</dbReference>
<feature type="transmembrane region" description="Helical" evidence="1">
    <location>
        <begin position="180"/>
        <end position="201"/>
    </location>
</feature>
<evidence type="ECO:0000259" key="2">
    <source>
        <dbReference type="Pfam" id="PF00892"/>
    </source>
</evidence>
<feature type="domain" description="EamA" evidence="2">
    <location>
        <begin position="8"/>
        <end position="140"/>
    </location>
</feature>
<evidence type="ECO:0000313" key="3">
    <source>
        <dbReference type="EMBL" id="SHJ52937.1"/>
    </source>
</evidence>
<name>A0A1M6K1Y4_MALRU</name>
<dbReference type="GO" id="GO:0016020">
    <property type="term" value="C:membrane"/>
    <property type="evidence" value="ECO:0007669"/>
    <property type="project" value="InterPro"/>
</dbReference>
<evidence type="ECO:0000313" key="4">
    <source>
        <dbReference type="Proteomes" id="UP000184171"/>
    </source>
</evidence>
<keyword evidence="1" id="KW-1133">Transmembrane helix</keyword>
<feature type="domain" description="EamA" evidence="2">
    <location>
        <begin position="150"/>
        <end position="277"/>
    </location>
</feature>
<evidence type="ECO:0000256" key="1">
    <source>
        <dbReference type="SAM" id="Phobius"/>
    </source>
</evidence>
<feature type="transmembrane region" description="Helical" evidence="1">
    <location>
        <begin position="262"/>
        <end position="281"/>
    </location>
</feature>
<feature type="transmembrane region" description="Helical" evidence="1">
    <location>
        <begin position="207"/>
        <end position="227"/>
    </location>
</feature>
<dbReference type="Gene3D" id="1.10.3730.20">
    <property type="match status" value="1"/>
</dbReference>
<keyword evidence="4" id="KW-1185">Reference proteome</keyword>
<feature type="transmembrane region" description="Helical" evidence="1">
    <location>
        <begin position="34"/>
        <end position="55"/>
    </location>
</feature>
<accession>A0A1M6K1Y4</accession>
<dbReference type="PANTHER" id="PTHR22911">
    <property type="entry name" value="ACYL-MALONYL CONDENSING ENZYME-RELATED"/>
    <property type="match status" value="1"/>
</dbReference>
<dbReference type="PANTHER" id="PTHR22911:SF135">
    <property type="entry name" value="BLR4310 PROTEIN"/>
    <property type="match status" value="1"/>
</dbReference>
<dbReference type="STRING" id="1122189.SAMN02745165_02609"/>
<reference evidence="3 4" key="1">
    <citation type="submission" date="2016-11" db="EMBL/GenBank/DDBJ databases">
        <authorList>
            <person name="Jaros S."/>
            <person name="Januszkiewicz K."/>
            <person name="Wedrychowicz H."/>
        </authorList>
    </citation>
    <scope>NUCLEOTIDE SEQUENCE [LARGE SCALE GENOMIC DNA]</scope>
    <source>
        <strain evidence="3 4">DSM 5091</strain>
    </source>
</reference>
<dbReference type="EMBL" id="FQZT01000009">
    <property type="protein sequence ID" value="SHJ52937.1"/>
    <property type="molecule type" value="Genomic_DNA"/>
</dbReference>
<feature type="transmembrane region" description="Helical" evidence="1">
    <location>
        <begin position="67"/>
        <end position="87"/>
    </location>
</feature>
<sequence length="289" mass="30954">MGRSEHTKGLLIAIAGVLILSPDALMVRLIDADIWSLLFWRCLLTALTTSLLLFLNYRSRFLQSFRAVGTAGLYSASTILLGSILFVNSLKQTAAANTLIILAATPVISSLFSYLFLKEKIARRTWLAIFCCFGGIVLIFSGSLSSGFLLGDFLALGATCMWATNLVILRSGKEVNMIPANVIGNLSVLPIALLCGAAPLQVSPQDASLLLLLGGLLLPVSFALITIAPRYLPAPEVSLILLIETILGPIWVWLVLHEIPESLTLVAGCLILTTLLIHTLLGMRAGKAA</sequence>
<dbReference type="InterPro" id="IPR000620">
    <property type="entry name" value="EamA_dom"/>
</dbReference>
<keyword evidence="1" id="KW-0472">Membrane</keyword>
<dbReference type="AlphaFoldDB" id="A0A1M6K1Y4"/>
<feature type="transmembrane region" description="Helical" evidence="1">
    <location>
        <begin position="148"/>
        <end position="168"/>
    </location>
</feature>
<protein>
    <submittedName>
        <fullName evidence="3">EamA domain-containing membrane protein RarD</fullName>
    </submittedName>
</protein>
<feature type="transmembrane region" description="Helical" evidence="1">
    <location>
        <begin position="99"/>
        <end position="117"/>
    </location>
</feature>
<dbReference type="SUPFAM" id="SSF103481">
    <property type="entry name" value="Multidrug resistance efflux transporter EmrE"/>
    <property type="match status" value="2"/>
</dbReference>
<dbReference type="Proteomes" id="UP000184171">
    <property type="component" value="Unassembled WGS sequence"/>
</dbReference>
<organism evidence="3 4">
    <name type="scientific">Malonomonas rubra DSM 5091</name>
    <dbReference type="NCBI Taxonomy" id="1122189"/>
    <lineage>
        <taxon>Bacteria</taxon>
        <taxon>Pseudomonadati</taxon>
        <taxon>Thermodesulfobacteriota</taxon>
        <taxon>Desulfuromonadia</taxon>
        <taxon>Desulfuromonadales</taxon>
        <taxon>Geopsychrobacteraceae</taxon>
        <taxon>Malonomonas</taxon>
    </lineage>
</organism>
<dbReference type="Pfam" id="PF00892">
    <property type="entry name" value="EamA"/>
    <property type="match status" value="2"/>
</dbReference>
<keyword evidence="1" id="KW-0812">Transmembrane</keyword>
<gene>
    <name evidence="3" type="ORF">SAMN02745165_02609</name>
</gene>
<feature type="transmembrane region" description="Helical" evidence="1">
    <location>
        <begin position="239"/>
        <end position="256"/>
    </location>
</feature>